<reference evidence="2" key="1">
    <citation type="submission" date="2019-12" db="EMBL/GenBank/DDBJ databases">
        <authorList>
            <person name="Cremers G."/>
        </authorList>
    </citation>
    <scope>NUCLEOTIDE SEQUENCE</scope>
    <source>
        <strain evidence="2">Mbul1</strain>
    </source>
</reference>
<evidence type="ECO:0000313" key="2">
    <source>
        <dbReference type="EMBL" id="CAA2107059.1"/>
    </source>
</evidence>
<organism evidence="2">
    <name type="scientific">Methylobacterium bullatum</name>
    <dbReference type="NCBI Taxonomy" id="570505"/>
    <lineage>
        <taxon>Bacteria</taxon>
        <taxon>Pseudomonadati</taxon>
        <taxon>Pseudomonadota</taxon>
        <taxon>Alphaproteobacteria</taxon>
        <taxon>Hyphomicrobiales</taxon>
        <taxon>Methylobacteriaceae</taxon>
        <taxon>Methylobacterium</taxon>
    </lineage>
</organism>
<evidence type="ECO:0000259" key="1">
    <source>
        <dbReference type="Pfam" id="PF04230"/>
    </source>
</evidence>
<dbReference type="AlphaFoldDB" id="A0A679JHW8"/>
<sequence length="333" mass="36845">MAIDEEAIAEKTFLTFLRNGERDAFLQLEAELLGQSVEKWGALVAAYRSLLTLDDIAAEAGLDERFRPKIWWMRSPFPGNFGDILTPYVLWHAFGVMPRWYSSKQADGLCIGSIAKFARPGMYLWGTGMPRSTDDICPTAIYSAVRGPLSRDAVLAAGGQCPEIYGDAAILLPELYAPAVEKTHKVGIIAHVLQEARIREAVEAMGADHVKVISLLAVSFEDIERVIREILSCEEIVTTSLHGLIVAHAYGVPAQSARLSEGKKEAKDSFKMRDYKQSVGLSDEAFELPRTFGDLAWLERRACVLPPSPLDTKPLRAAFPFPVRFQEPPPART</sequence>
<accession>A0A679JHW8</accession>
<proteinExistence type="predicted"/>
<protein>
    <recommendedName>
        <fullName evidence="1">Polysaccharide pyruvyl transferase domain-containing protein</fullName>
    </recommendedName>
</protein>
<gene>
    <name evidence="2" type="ORF">MBUL_03972</name>
</gene>
<feature type="domain" description="Polysaccharide pyruvyl transferase" evidence="1">
    <location>
        <begin position="144"/>
        <end position="254"/>
    </location>
</feature>
<dbReference type="Pfam" id="PF04230">
    <property type="entry name" value="PS_pyruv_trans"/>
    <property type="match status" value="1"/>
</dbReference>
<name>A0A679JHW8_9HYPH</name>
<dbReference type="InterPro" id="IPR007345">
    <property type="entry name" value="Polysacch_pyruvyl_Trfase"/>
</dbReference>
<dbReference type="EMBL" id="LR743504">
    <property type="protein sequence ID" value="CAA2107059.1"/>
    <property type="molecule type" value="Genomic_DNA"/>
</dbReference>